<feature type="domain" description="Histidine kinase" evidence="13">
    <location>
        <begin position="281"/>
        <end position="531"/>
    </location>
</feature>
<organism evidence="16 17">
    <name type="scientific">Alicyclobacillus mali</name>
    <name type="common">ex Roth et al. 2021</name>
    <dbReference type="NCBI Taxonomy" id="1123961"/>
    <lineage>
        <taxon>Bacteria</taxon>
        <taxon>Bacillati</taxon>
        <taxon>Bacillota</taxon>
        <taxon>Bacilli</taxon>
        <taxon>Bacillales</taxon>
        <taxon>Alicyclobacillaceae</taxon>
        <taxon>Alicyclobacillus</taxon>
    </lineage>
</organism>
<evidence type="ECO:0000256" key="8">
    <source>
        <dbReference type="ARBA" id="ARBA00022777"/>
    </source>
</evidence>
<evidence type="ECO:0000313" key="17">
    <source>
        <dbReference type="Proteomes" id="UP000642910"/>
    </source>
</evidence>
<dbReference type="SMART" id="SM00073">
    <property type="entry name" value="HPT"/>
    <property type="match status" value="1"/>
</dbReference>
<keyword evidence="4" id="KW-0145">Chemotaxis</keyword>
<dbReference type="InterPro" id="IPR005467">
    <property type="entry name" value="His_kinase_dom"/>
</dbReference>
<dbReference type="InterPro" id="IPR004358">
    <property type="entry name" value="Sig_transdc_His_kin-like_C"/>
</dbReference>
<dbReference type="SUPFAM" id="SSF50341">
    <property type="entry name" value="CheW-like"/>
    <property type="match status" value="1"/>
</dbReference>
<dbReference type="EMBL" id="JADPKZ010000034">
    <property type="protein sequence ID" value="MBF8377221.1"/>
    <property type="molecule type" value="Genomic_DNA"/>
</dbReference>
<evidence type="ECO:0000256" key="5">
    <source>
        <dbReference type="ARBA" id="ARBA00022553"/>
    </source>
</evidence>
<keyword evidence="5 11" id="KW-0597">Phosphoprotein</keyword>
<dbReference type="InterPro" id="IPR008207">
    <property type="entry name" value="Sig_transdc_His_kin_Hpt_dom"/>
</dbReference>
<comment type="catalytic activity">
    <reaction evidence="1">
        <text>ATP + protein L-histidine = ADP + protein N-phospho-L-histidine.</text>
        <dbReference type="EC" id="2.7.13.3"/>
    </reaction>
</comment>
<dbReference type="InterPro" id="IPR004105">
    <property type="entry name" value="CheA-like_dim"/>
</dbReference>
<dbReference type="InterPro" id="IPR036641">
    <property type="entry name" value="HPT_dom_sf"/>
</dbReference>
<gene>
    <name evidence="16" type="ORF">IW967_04975</name>
</gene>
<feature type="region of interest" description="Disordered" evidence="12">
    <location>
        <begin position="243"/>
        <end position="276"/>
    </location>
</feature>
<keyword evidence="8" id="KW-0418">Kinase</keyword>
<keyword evidence="6" id="KW-0808">Transferase</keyword>
<evidence type="ECO:0000256" key="1">
    <source>
        <dbReference type="ARBA" id="ARBA00000085"/>
    </source>
</evidence>
<dbReference type="Pfam" id="PF01627">
    <property type="entry name" value="Hpt"/>
    <property type="match status" value="1"/>
</dbReference>
<keyword evidence="9" id="KW-0067">ATP-binding</keyword>
<accession>A0ABS0F1U7</accession>
<dbReference type="Gene3D" id="3.30.565.10">
    <property type="entry name" value="Histidine kinase-like ATPase, C-terminal domain"/>
    <property type="match status" value="1"/>
</dbReference>
<dbReference type="InterPro" id="IPR003594">
    <property type="entry name" value="HATPase_dom"/>
</dbReference>
<dbReference type="InterPro" id="IPR036097">
    <property type="entry name" value="HisK_dim/P_sf"/>
</dbReference>
<dbReference type="Gene3D" id="2.30.30.40">
    <property type="entry name" value="SH3 Domains"/>
    <property type="match status" value="1"/>
</dbReference>
<dbReference type="CDD" id="cd00731">
    <property type="entry name" value="CheA_reg"/>
    <property type="match status" value="1"/>
</dbReference>
<dbReference type="Proteomes" id="UP000642910">
    <property type="component" value="Unassembled WGS sequence"/>
</dbReference>
<dbReference type="PANTHER" id="PTHR43395:SF1">
    <property type="entry name" value="CHEMOTAXIS PROTEIN CHEA"/>
    <property type="match status" value="1"/>
</dbReference>
<evidence type="ECO:0000256" key="9">
    <source>
        <dbReference type="ARBA" id="ARBA00022840"/>
    </source>
</evidence>
<evidence type="ECO:0000256" key="4">
    <source>
        <dbReference type="ARBA" id="ARBA00022500"/>
    </source>
</evidence>
<evidence type="ECO:0000259" key="14">
    <source>
        <dbReference type="PROSITE" id="PS50851"/>
    </source>
</evidence>
<protein>
    <recommendedName>
        <fullName evidence="3">Chemotaxis protein CheA</fullName>
        <ecNumber evidence="2">2.7.13.3</ecNumber>
    </recommendedName>
</protein>
<dbReference type="RefSeq" id="WP_195867273.1">
    <property type="nucleotide sequence ID" value="NZ_JADPKZ010000034.1"/>
</dbReference>
<keyword evidence="7" id="KW-0547">Nucleotide-binding</keyword>
<dbReference type="InterPro" id="IPR037052">
    <property type="entry name" value="CheA-like_P2_sf"/>
</dbReference>
<dbReference type="Gene3D" id="1.20.120.160">
    <property type="entry name" value="HPT domain"/>
    <property type="match status" value="1"/>
</dbReference>
<evidence type="ECO:0000256" key="12">
    <source>
        <dbReference type="SAM" id="MobiDB-lite"/>
    </source>
</evidence>
<comment type="caution">
    <text evidence="16">The sequence shown here is derived from an EMBL/GenBank/DDBJ whole genome shotgun (WGS) entry which is preliminary data.</text>
</comment>
<evidence type="ECO:0000256" key="11">
    <source>
        <dbReference type="PROSITE-ProRule" id="PRU00110"/>
    </source>
</evidence>
<evidence type="ECO:0000256" key="3">
    <source>
        <dbReference type="ARBA" id="ARBA00021495"/>
    </source>
</evidence>
<dbReference type="SMART" id="SM01231">
    <property type="entry name" value="H-kinase_dim"/>
    <property type="match status" value="1"/>
</dbReference>
<dbReference type="CDD" id="cd16916">
    <property type="entry name" value="HATPase_CheA-like"/>
    <property type="match status" value="1"/>
</dbReference>
<dbReference type="SUPFAM" id="SSF55052">
    <property type="entry name" value="CheY-binding domain of CheA"/>
    <property type="match status" value="1"/>
</dbReference>
<dbReference type="Pfam" id="PF02518">
    <property type="entry name" value="HATPase_c"/>
    <property type="match status" value="1"/>
</dbReference>
<keyword evidence="17" id="KW-1185">Reference proteome</keyword>
<dbReference type="InterPro" id="IPR035891">
    <property type="entry name" value="CheY-binding_CheA"/>
</dbReference>
<feature type="compositionally biased region" description="Polar residues" evidence="12">
    <location>
        <begin position="245"/>
        <end position="255"/>
    </location>
</feature>
<reference evidence="16 17" key="1">
    <citation type="submission" date="2020-11" db="EMBL/GenBank/DDBJ databases">
        <title>Genomic insight of Alicyclobacillus mali FL 18 reveals a new arsenic-resistant strain, with potential in environmental biotechnology.</title>
        <authorList>
            <person name="Fiorentino G."/>
            <person name="Gallo G."/>
            <person name="Aulitto M."/>
        </authorList>
    </citation>
    <scope>NUCLEOTIDE SEQUENCE [LARGE SCALE GENOMIC DNA]</scope>
    <source>
        <strain evidence="16 17">FL 18</strain>
    </source>
</reference>
<dbReference type="SMART" id="SM00260">
    <property type="entry name" value="CheW"/>
    <property type="match status" value="1"/>
</dbReference>
<evidence type="ECO:0000256" key="2">
    <source>
        <dbReference type="ARBA" id="ARBA00012438"/>
    </source>
</evidence>
<keyword evidence="10" id="KW-0902">Two-component regulatory system</keyword>
<dbReference type="PROSITE" id="PS50894">
    <property type="entry name" value="HPT"/>
    <property type="match status" value="1"/>
</dbReference>
<dbReference type="Gene3D" id="3.30.70.1110">
    <property type="entry name" value="Histidine kinase CheA-like, P2 response regulator-binding domain"/>
    <property type="match status" value="1"/>
</dbReference>
<dbReference type="Pfam" id="PF07194">
    <property type="entry name" value="P2"/>
    <property type="match status" value="1"/>
</dbReference>
<feature type="domain" description="CheW-like" evidence="14">
    <location>
        <begin position="533"/>
        <end position="664"/>
    </location>
</feature>
<dbReference type="SUPFAM" id="SSF55874">
    <property type="entry name" value="ATPase domain of HSP90 chaperone/DNA topoisomerase II/histidine kinase"/>
    <property type="match status" value="1"/>
</dbReference>
<proteinExistence type="predicted"/>
<dbReference type="PANTHER" id="PTHR43395">
    <property type="entry name" value="SENSOR HISTIDINE KINASE CHEA"/>
    <property type="match status" value="1"/>
</dbReference>
<dbReference type="PROSITE" id="PS50851">
    <property type="entry name" value="CHEW"/>
    <property type="match status" value="1"/>
</dbReference>
<dbReference type="SMART" id="SM00387">
    <property type="entry name" value="HATPase_c"/>
    <property type="match status" value="1"/>
</dbReference>
<evidence type="ECO:0000259" key="15">
    <source>
        <dbReference type="PROSITE" id="PS50894"/>
    </source>
</evidence>
<dbReference type="InterPro" id="IPR037006">
    <property type="entry name" value="CheA-like_homodim_sf"/>
</dbReference>
<dbReference type="PRINTS" id="PR00344">
    <property type="entry name" value="BCTRLSENSOR"/>
</dbReference>
<evidence type="ECO:0000256" key="10">
    <source>
        <dbReference type="ARBA" id="ARBA00023012"/>
    </source>
</evidence>
<sequence>MQEAYLEAFLTESMENVERLEAFCLTLEREGAKPGLLDEMFRAAHTLKGMSATMGFDKLAALTHRAEDLLGALRDARVSLESRHVDALLSAVDRMRSRLRAVAASSKEPDEPDDDVLDMLMDALRAGEQAGGHGEPDRVPFVNLSEWARQAAAEGKELYLVHLRLVEDCIMPGVRLAMAYQAMREAATWFGAHPDEAQVMAGQAEGPEAFAAVAVAPGEIERLRQAVLDITDMAACDVSKADLPSVTSSHDTATAKTRPALEAPQRAHGGSGPSEAMVDLRMDATLRVPIRKVDALMNTLSDLVITKTRIATLVQALGDAELKETVERLDRLVGEMQDGWLQLRMVPVETIFHRYPRMMRDLERRLQREFDFVMTGLETEMDRVVLEEMGEVIVHLLRNAADHGLEPPDERERLGKPKRGTIRLSAYTAGGHVYLEVSDDGRGIDRHRVLETAVAKGWVTLEEGAALPDESVYALLFRPGFSTAERVSDISGRGVGLDAVRDKVEALGGQIRLDSSPGAGSTFTIELPLTLAILSALLVSVRGQVFAIPTANVDEVRKITRDDVRHVQERPVLSDDEGIVPVVDLASRLALGPRSDSYPQTAILCREGKRRLAFIVDHVLDELEIVNKPLGRYLEDVREFAGATVLGDGRVSLILDVRAMANPA</sequence>
<dbReference type="InterPro" id="IPR036061">
    <property type="entry name" value="CheW-like_dom_sf"/>
</dbReference>
<dbReference type="Pfam" id="PF02895">
    <property type="entry name" value="H-kinase_dim"/>
    <property type="match status" value="1"/>
</dbReference>
<dbReference type="InterPro" id="IPR051315">
    <property type="entry name" value="Bact_Chemotaxis_CheA"/>
</dbReference>
<dbReference type="SUPFAM" id="SSF47384">
    <property type="entry name" value="Homodimeric domain of signal transducing histidine kinase"/>
    <property type="match status" value="1"/>
</dbReference>
<feature type="modified residue" description="Phosphohistidine" evidence="11">
    <location>
        <position position="45"/>
    </location>
</feature>
<dbReference type="Gene3D" id="1.10.287.560">
    <property type="entry name" value="Histidine kinase CheA-like, homodimeric domain"/>
    <property type="match status" value="1"/>
</dbReference>
<evidence type="ECO:0000256" key="7">
    <source>
        <dbReference type="ARBA" id="ARBA00022741"/>
    </source>
</evidence>
<dbReference type="CDD" id="cd00088">
    <property type="entry name" value="HPT"/>
    <property type="match status" value="1"/>
</dbReference>
<dbReference type="InterPro" id="IPR036890">
    <property type="entry name" value="HATPase_C_sf"/>
</dbReference>
<dbReference type="InterPro" id="IPR010808">
    <property type="entry name" value="CheA_P2-bd"/>
</dbReference>
<name>A0ABS0F1U7_9BACL</name>
<feature type="domain" description="HPt" evidence="15">
    <location>
        <begin position="1"/>
        <end position="102"/>
    </location>
</feature>
<dbReference type="PROSITE" id="PS50109">
    <property type="entry name" value="HIS_KIN"/>
    <property type="match status" value="1"/>
</dbReference>
<evidence type="ECO:0000313" key="16">
    <source>
        <dbReference type="EMBL" id="MBF8377221.1"/>
    </source>
</evidence>
<dbReference type="Pfam" id="PF01584">
    <property type="entry name" value="CheW"/>
    <property type="match status" value="1"/>
</dbReference>
<dbReference type="EC" id="2.7.13.3" evidence="2"/>
<evidence type="ECO:0000256" key="6">
    <source>
        <dbReference type="ARBA" id="ARBA00022679"/>
    </source>
</evidence>
<dbReference type="InterPro" id="IPR002545">
    <property type="entry name" value="CheW-lke_dom"/>
</dbReference>
<evidence type="ECO:0000259" key="13">
    <source>
        <dbReference type="PROSITE" id="PS50109"/>
    </source>
</evidence>
<dbReference type="SUPFAM" id="SSF47226">
    <property type="entry name" value="Histidine-containing phosphotransfer domain, HPT domain"/>
    <property type="match status" value="1"/>
</dbReference>